<evidence type="ECO:0000313" key="1">
    <source>
        <dbReference type="EMBL" id="MPC54326.1"/>
    </source>
</evidence>
<dbReference type="EMBL" id="VSRR010012271">
    <property type="protein sequence ID" value="MPC54326.1"/>
    <property type="molecule type" value="Genomic_DNA"/>
</dbReference>
<accession>A0A5B7GA17</accession>
<dbReference type="Proteomes" id="UP000324222">
    <property type="component" value="Unassembled WGS sequence"/>
</dbReference>
<gene>
    <name evidence="1" type="ORF">E2C01_048236</name>
</gene>
<evidence type="ECO:0000313" key="2">
    <source>
        <dbReference type="Proteomes" id="UP000324222"/>
    </source>
</evidence>
<dbReference type="AlphaFoldDB" id="A0A5B7GA17"/>
<keyword evidence="2" id="KW-1185">Reference proteome</keyword>
<organism evidence="1 2">
    <name type="scientific">Portunus trituberculatus</name>
    <name type="common">Swimming crab</name>
    <name type="synonym">Neptunus trituberculatus</name>
    <dbReference type="NCBI Taxonomy" id="210409"/>
    <lineage>
        <taxon>Eukaryota</taxon>
        <taxon>Metazoa</taxon>
        <taxon>Ecdysozoa</taxon>
        <taxon>Arthropoda</taxon>
        <taxon>Crustacea</taxon>
        <taxon>Multicrustacea</taxon>
        <taxon>Malacostraca</taxon>
        <taxon>Eumalacostraca</taxon>
        <taxon>Eucarida</taxon>
        <taxon>Decapoda</taxon>
        <taxon>Pleocyemata</taxon>
        <taxon>Brachyura</taxon>
        <taxon>Eubrachyura</taxon>
        <taxon>Portunoidea</taxon>
        <taxon>Portunidae</taxon>
        <taxon>Portuninae</taxon>
        <taxon>Portunus</taxon>
    </lineage>
</organism>
<dbReference type="OrthoDB" id="6377471at2759"/>
<protein>
    <submittedName>
        <fullName evidence="1">Uncharacterized protein</fullName>
    </submittedName>
</protein>
<sequence length="134" mass="15561">MDMFYDNFKQSRSEVLRTIAARMEMVPHHKDGLTRCLTENAAYLFEGLFIEVMIAEDFTDRWQSTPLYVTRNNLLADFTAFLLIRDAPFKPNFDYCLITFQGPIANSHGWHNAAVGCQKQLIAPEAHKLWNPYQ</sequence>
<reference evidence="1 2" key="1">
    <citation type="submission" date="2019-05" db="EMBL/GenBank/DDBJ databases">
        <title>Another draft genome of Portunus trituberculatus and its Hox gene families provides insights of decapod evolution.</title>
        <authorList>
            <person name="Jeong J.-H."/>
            <person name="Song I."/>
            <person name="Kim S."/>
            <person name="Choi T."/>
            <person name="Kim D."/>
            <person name="Ryu S."/>
            <person name="Kim W."/>
        </authorList>
    </citation>
    <scope>NUCLEOTIDE SEQUENCE [LARGE SCALE GENOMIC DNA]</scope>
    <source>
        <tissue evidence="1">Muscle</tissue>
    </source>
</reference>
<name>A0A5B7GA17_PORTR</name>
<proteinExistence type="predicted"/>
<comment type="caution">
    <text evidence="1">The sequence shown here is derived from an EMBL/GenBank/DDBJ whole genome shotgun (WGS) entry which is preliminary data.</text>
</comment>